<dbReference type="AlphaFoldDB" id="A0A919BZH8"/>
<organism evidence="1 2">
    <name type="scientific">Streptomyces capoamus</name>
    <dbReference type="NCBI Taxonomy" id="68183"/>
    <lineage>
        <taxon>Bacteria</taxon>
        <taxon>Bacillati</taxon>
        <taxon>Actinomycetota</taxon>
        <taxon>Actinomycetes</taxon>
        <taxon>Kitasatosporales</taxon>
        <taxon>Streptomycetaceae</taxon>
        <taxon>Streptomyces</taxon>
    </lineage>
</organism>
<evidence type="ECO:0000313" key="2">
    <source>
        <dbReference type="Proteomes" id="UP000619355"/>
    </source>
</evidence>
<dbReference type="EMBL" id="BNBF01000001">
    <property type="protein sequence ID" value="GHG34206.1"/>
    <property type="molecule type" value="Genomic_DNA"/>
</dbReference>
<proteinExistence type="predicted"/>
<reference evidence="2" key="1">
    <citation type="journal article" date="2019" name="Int. J. Syst. Evol. Microbiol.">
        <title>The Global Catalogue of Microorganisms (GCM) 10K type strain sequencing project: providing services to taxonomists for standard genome sequencing and annotation.</title>
        <authorList>
            <consortium name="The Broad Institute Genomics Platform"/>
            <consortium name="The Broad Institute Genome Sequencing Center for Infectious Disease"/>
            <person name="Wu L."/>
            <person name="Ma J."/>
        </authorList>
    </citation>
    <scope>NUCLEOTIDE SEQUENCE [LARGE SCALE GENOMIC DNA]</scope>
    <source>
        <strain evidence="2">JCM 4253</strain>
    </source>
</reference>
<name>A0A919BZH8_9ACTN</name>
<gene>
    <name evidence="1" type="ORF">GCM10018980_03540</name>
</gene>
<accession>A0A919BZH8</accession>
<protein>
    <submittedName>
        <fullName evidence="1">Uncharacterized protein</fullName>
    </submittedName>
</protein>
<keyword evidence="2" id="KW-1185">Reference proteome</keyword>
<dbReference type="Proteomes" id="UP000619355">
    <property type="component" value="Unassembled WGS sequence"/>
</dbReference>
<comment type="caution">
    <text evidence="1">The sequence shown here is derived from an EMBL/GenBank/DDBJ whole genome shotgun (WGS) entry which is preliminary data.</text>
</comment>
<evidence type="ECO:0000313" key="1">
    <source>
        <dbReference type="EMBL" id="GHG34206.1"/>
    </source>
</evidence>
<sequence>MNRPIRDHDVQEPAAVRADDRTVDRLIPVDIDRAVLLESQQDVTRRITEAADADVDPGDAADAVVEGV</sequence>